<evidence type="ECO:0000313" key="5">
    <source>
        <dbReference type="Proteomes" id="UP000604825"/>
    </source>
</evidence>
<keyword evidence="2 3" id="KW-0808">Transferase</keyword>
<evidence type="ECO:0000256" key="3">
    <source>
        <dbReference type="RuleBase" id="RU003718"/>
    </source>
</evidence>
<dbReference type="SUPFAM" id="SSF53756">
    <property type="entry name" value="UDP-Glycosyltransferase/glycogen phosphorylase"/>
    <property type="match status" value="1"/>
</dbReference>
<organism evidence="4 5">
    <name type="scientific">Miscanthus lutarioriparius</name>
    <dbReference type="NCBI Taxonomy" id="422564"/>
    <lineage>
        <taxon>Eukaryota</taxon>
        <taxon>Viridiplantae</taxon>
        <taxon>Streptophyta</taxon>
        <taxon>Embryophyta</taxon>
        <taxon>Tracheophyta</taxon>
        <taxon>Spermatophyta</taxon>
        <taxon>Magnoliopsida</taxon>
        <taxon>Liliopsida</taxon>
        <taxon>Poales</taxon>
        <taxon>Poaceae</taxon>
        <taxon>PACMAD clade</taxon>
        <taxon>Panicoideae</taxon>
        <taxon>Andropogonodae</taxon>
        <taxon>Andropogoneae</taxon>
        <taxon>Saccharinae</taxon>
        <taxon>Miscanthus</taxon>
    </lineage>
</organism>
<evidence type="ECO:0008006" key="6">
    <source>
        <dbReference type="Google" id="ProtNLM"/>
    </source>
</evidence>
<dbReference type="AlphaFoldDB" id="A0A811N8F2"/>
<dbReference type="EMBL" id="CAJGYO010000003">
    <property type="protein sequence ID" value="CAD6218006.1"/>
    <property type="molecule type" value="Genomic_DNA"/>
</dbReference>
<dbReference type="PANTHER" id="PTHR48048:SF44">
    <property type="entry name" value="GLYCOSYLTRANSFERASE"/>
    <property type="match status" value="1"/>
</dbReference>
<dbReference type="Proteomes" id="UP000604825">
    <property type="component" value="Unassembled WGS sequence"/>
</dbReference>
<dbReference type="PROSITE" id="PS00375">
    <property type="entry name" value="UDPGT"/>
    <property type="match status" value="1"/>
</dbReference>
<dbReference type="InterPro" id="IPR002213">
    <property type="entry name" value="UDP_glucos_trans"/>
</dbReference>
<dbReference type="InterPro" id="IPR050481">
    <property type="entry name" value="UDP-glycosyltransf_plant"/>
</dbReference>
<protein>
    <recommendedName>
        <fullName evidence="6">UDP-glycosyltransferases domain-containing protein</fullName>
    </recommendedName>
</protein>
<comment type="caution">
    <text evidence="4">The sequence shown here is derived from an EMBL/GenBank/DDBJ whole genome shotgun (WGS) entry which is preliminary data.</text>
</comment>
<evidence type="ECO:0000313" key="4">
    <source>
        <dbReference type="EMBL" id="CAD6218006.1"/>
    </source>
</evidence>
<proteinExistence type="inferred from homology"/>
<reference evidence="4" key="1">
    <citation type="submission" date="2020-10" db="EMBL/GenBank/DDBJ databases">
        <authorList>
            <person name="Han B."/>
            <person name="Lu T."/>
            <person name="Zhao Q."/>
            <person name="Huang X."/>
            <person name="Zhao Y."/>
        </authorList>
    </citation>
    <scope>NUCLEOTIDE SEQUENCE</scope>
</reference>
<dbReference type="Gene3D" id="3.40.50.2000">
    <property type="entry name" value="Glycogen Phosphorylase B"/>
    <property type="match status" value="2"/>
</dbReference>
<dbReference type="InterPro" id="IPR035595">
    <property type="entry name" value="UDP_glycos_trans_CS"/>
</dbReference>
<name>A0A811N8F2_9POAL</name>
<dbReference type="GO" id="GO:0035251">
    <property type="term" value="F:UDP-glucosyltransferase activity"/>
    <property type="evidence" value="ECO:0007669"/>
    <property type="project" value="InterPro"/>
</dbReference>
<dbReference type="CDD" id="cd03784">
    <property type="entry name" value="GT1_Gtf-like"/>
    <property type="match status" value="1"/>
</dbReference>
<evidence type="ECO:0000256" key="2">
    <source>
        <dbReference type="ARBA" id="ARBA00022679"/>
    </source>
</evidence>
<keyword evidence="5" id="KW-1185">Reference proteome</keyword>
<comment type="similarity">
    <text evidence="1 3">Belongs to the UDP-glycosyltransferase family.</text>
</comment>
<accession>A0A811N8F2</accession>
<sequence length="256" mass="28751">MDIDAPSDVAAELSVPAYFLFPSGASDLAVFLNLPYYYPTVPSFREMGKTTLVRCFLGMPPIRAVDMLQSIHDKESDATKVRLYQFKRMAEGRGVLIQFPEPDLERLLLVGFLERTRNRGMVVKNWAPQSEVVQHEAVAAFVTHCGWNSTLEAIMSGLPMICWPMYAEQCMNKVFMVEEMKIAVDVEGYEEFVKAVEVEAKVRLVMDTDQGKMLRERLAIVKERALDAIHEGGSSEAALAKFLKNMEVENAIAPHG</sequence>
<dbReference type="FunFam" id="3.40.50.2000:FF:000056">
    <property type="entry name" value="Glycosyltransferase"/>
    <property type="match status" value="1"/>
</dbReference>
<dbReference type="PANTHER" id="PTHR48048">
    <property type="entry name" value="GLYCOSYLTRANSFERASE"/>
    <property type="match status" value="1"/>
</dbReference>
<evidence type="ECO:0000256" key="1">
    <source>
        <dbReference type="ARBA" id="ARBA00009995"/>
    </source>
</evidence>
<dbReference type="Pfam" id="PF00201">
    <property type="entry name" value="UDPGT"/>
    <property type="match status" value="1"/>
</dbReference>
<dbReference type="OrthoDB" id="5835829at2759"/>
<keyword evidence="3" id="KW-0328">Glycosyltransferase</keyword>
<gene>
    <name evidence="4" type="ORF">NCGR_LOCUS11941</name>
</gene>